<protein>
    <submittedName>
        <fullName evidence="1">Uncharacterized protein</fullName>
    </submittedName>
</protein>
<sequence length="31" mass="3728">RRIKRAKNIDLQRSLRYAKKDVGEVLDDENK</sequence>
<reference evidence="1" key="1">
    <citation type="journal article" date="2015" name="Nature">
        <title>Complex archaea that bridge the gap between prokaryotes and eukaryotes.</title>
        <authorList>
            <person name="Spang A."/>
            <person name="Saw J.H."/>
            <person name="Jorgensen S.L."/>
            <person name="Zaremba-Niedzwiedzka K."/>
            <person name="Martijn J."/>
            <person name="Lind A.E."/>
            <person name="van Eijk R."/>
            <person name="Schleper C."/>
            <person name="Guy L."/>
            <person name="Ettema T.J."/>
        </authorList>
    </citation>
    <scope>NUCLEOTIDE SEQUENCE</scope>
</reference>
<name>A0A0F9J4W6_9ZZZZ</name>
<dbReference type="EMBL" id="LAZR01010873">
    <property type="protein sequence ID" value="KKM64583.1"/>
    <property type="molecule type" value="Genomic_DNA"/>
</dbReference>
<evidence type="ECO:0000313" key="1">
    <source>
        <dbReference type="EMBL" id="KKM64583.1"/>
    </source>
</evidence>
<feature type="non-terminal residue" evidence="1">
    <location>
        <position position="1"/>
    </location>
</feature>
<proteinExistence type="predicted"/>
<organism evidence="1">
    <name type="scientific">marine sediment metagenome</name>
    <dbReference type="NCBI Taxonomy" id="412755"/>
    <lineage>
        <taxon>unclassified sequences</taxon>
        <taxon>metagenomes</taxon>
        <taxon>ecological metagenomes</taxon>
    </lineage>
</organism>
<comment type="caution">
    <text evidence="1">The sequence shown here is derived from an EMBL/GenBank/DDBJ whole genome shotgun (WGS) entry which is preliminary data.</text>
</comment>
<gene>
    <name evidence="1" type="ORF">LCGC14_1499980</name>
</gene>
<dbReference type="AlphaFoldDB" id="A0A0F9J4W6"/>
<accession>A0A0F9J4W6</accession>